<dbReference type="CDD" id="cd02116">
    <property type="entry name" value="ACT"/>
    <property type="match status" value="1"/>
</dbReference>
<sequence>MMFQLRIDLDDTSGALVLALATVERRGYAISAVQAYRPDPAAPMRVLVGVDSARPIEPLLRHLRNLCPCIEAELDAQIGADPGDAGLHGRDRGDTGA</sequence>
<dbReference type="AlphaFoldDB" id="A0A2W5M1H1"/>
<dbReference type="InterPro" id="IPR045865">
    <property type="entry name" value="ACT-like_dom_sf"/>
</dbReference>
<gene>
    <name evidence="1" type="ORF">DI564_14905</name>
</gene>
<evidence type="ECO:0000313" key="1">
    <source>
        <dbReference type="EMBL" id="PZQ11193.1"/>
    </source>
</evidence>
<dbReference type="Proteomes" id="UP000249046">
    <property type="component" value="Unassembled WGS sequence"/>
</dbReference>
<protein>
    <recommendedName>
        <fullName evidence="3">Acetolactate synthase</fullName>
    </recommendedName>
</protein>
<accession>A0A2W5M1H1</accession>
<evidence type="ECO:0008006" key="3">
    <source>
        <dbReference type="Google" id="ProtNLM"/>
    </source>
</evidence>
<reference evidence="1 2" key="1">
    <citation type="submission" date="2017-08" db="EMBL/GenBank/DDBJ databases">
        <title>Infants hospitalized years apart are colonized by the same room-sourced microbial strains.</title>
        <authorList>
            <person name="Brooks B."/>
            <person name="Olm M.R."/>
            <person name="Firek B.A."/>
            <person name="Baker R."/>
            <person name="Thomas B.C."/>
            <person name="Morowitz M.J."/>
            <person name="Banfield J.F."/>
        </authorList>
    </citation>
    <scope>NUCLEOTIDE SEQUENCE [LARGE SCALE GENOMIC DNA]</scope>
    <source>
        <strain evidence="1">S2_005_003_R2_42</strain>
    </source>
</reference>
<comment type="caution">
    <text evidence="1">The sequence shown here is derived from an EMBL/GenBank/DDBJ whole genome shotgun (WGS) entry which is preliminary data.</text>
</comment>
<evidence type="ECO:0000313" key="2">
    <source>
        <dbReference type="Proteomes" id="UP000249046"/>
    </source>
</evidence>
<proteinExistence type="predicted"/>
<name>A0A2W5M1H1_9GAMM</name>
<dbReference type="SUPFAM" id="SSF55021">
    <property type="entry name" value="ACT-like"/>
    <property type="match status" value="1"/>
</dbReference>
<organism evidence="1 2">
    <name type="scientific">Rhodanobacter denitrificans</name>
    <dbReference type="NCBI Taxonomy" id="666685"/>
    <lineage>
        <taxon>Bacteria</taxon>
        <taxon>Pseudomonadati</taxon>
        <taxon>Pseudomonadota</taxon>
        <taxon>Gammaproteobacteria</taxon>
        <taxon>Lysobacterales</taxon>
        <taxon>Rhodanobacteraceae</taxon>
        <taxon>Rhodanobacter</taxon>
    </lineage>
</organism>
<dbReference type="EMBL" id="QFPO01000017">
    <property type="protein sequence ID" value="PZQ11193.1"/>
    <property type="molecule type" value="Genomic_DNA"/>
</dbReference>